<protein>
    <submittedName>
        <fullName evidence="3">Uncharacterized protein</fullName>
    </submittedName>
</protein>
<sequence length="192" mass="22130">MDNGKMDTNTKPTTSNDRKRQNEDNQPNNNKRIKYTTTLIPELKLSDKPTKVEEQIHQLQNVTKMLIGSHNELVKQTRALTEIVHRHDNEIKTITKDVYNIIHRDCIVIKHLGINISNMDEAKNEVGRLTAFILNDSNILKITSFIKEITSFDKNSNGISKTNEKKKLLPNIPILPTNRDRVSVRENMVHLN</sequence>
<reference evidence="3" key="1">
    <citation type="submission" date="2022-11" db="UniProtKB">
        <authorList>
            <consortium name="WormBaseParasite"/>
        </authorList>
    </citation>
    <scope>IDENTIFICATION</scope>
</reference>
<dbReference type="WBParaSite" id="PDA_v2.g30994.t1">
    <property type="protein sequence ID" value="PDA_v2.g30994.t1"/>
    <property type="gene ID" value="PDA_v2.g30994"/>
</dbReference>
<accession>A0A914QTX3</accession>
<name>A0A914QTX3_9BILA</name>
<evidence type="ECO:0000313" key="3">
    <source>
        <dbReference type="WBParaSite" id="PDA_v2.g30994.t1"/>
    </source>
</evidence>
<evidence type="ECO:0000313" key="2">
    <source>
        <dbReference type="Proteomes" id="UP000887578"/>
    </source>
</evidence>
<dbReference type="AlphaFoldDB" id="A0A914QTX3"/>
<keyword evidence="2" id="KW-1185">Reference proteome</keyword>
<feature type="region of interest" description="Disordered" evidence="1">
    <location>
        <begin position="1"/>
        <end position="32"/>
    </location>
</feature>
<evidence type="ECO:0000256" key="1">
    <source>
        <dbReference type="SAM" id="MobiDB-lite"/>
    </source>
</evidence>
<feature type="compositionally biased region" description="Polar residues" evidence="1">
    <location>
        <begin position="1"/>
        <end position="15"/>
    </location>
</feature>
<organism evidence="2 3">
    <name type="scientific">Panagrolaimus davidi</name>
    <dbReference type="NCBI Taxonomy" id="227884"/>
    <lineage>
        <taxon>Eukaryota</taxon>
        <taxon>Metazoa</taxon>
        <taxon>Ecdysozoa</taxon>
        <taxon>Nematoda</taxon>
        <taxon>Chromadorea</taxon>
        <taxon>Rhabditida</taxon>
        <taxon>Tylenchina</taxon>
        <taxon>Panagrolaimomorpha</taxon>
        <taxon>Panagrolaimoidea</taxon>
        <taxon>Panagrolaimidae</taxon>
        <taxon>Panagrolaimus</taxon>
    </lineage>
</organism>
<dbReference type="Proteomes" id="UP000887578">
    <property type="component" value="Unplaced"/>
</dbReference>
<proteinExistence type="predicted"/>